<sequence>MSSTSSSTWLATASRKTVALVSRKVSVAPTVSAHSCTWLRNVLVVTHSSSSNQWSMPVSEKSPPMFYEISIECLLHLAGLKPRRARELGLMPTEGELWRRLILRLKESEHGQFLLFGQLAHRYFGGNEALLARPVTREPNLSGDLTPQLNKDVQARVPSGMLQLRKRVIANWA</sequence>
<keyword evidence="2" id="KW-1185">Reference proteome</keyword>
<organism evidence="1 2">
    <name type="scientific">Serendipita indica (strain DSM 11827)</name>
    <name type="common">Root endophyte fungus</name>
    <name type="synonym">Piriformospora indica</name>
    <dbReference type="NCBI Taxonomy" id="1109443"/>
    <lineage>
        <taxon>Eukaryota</taxon>
        <taxon>Fungi</taxon>
        <taxon>Dikarya</taxon>
        <taxon>Basidiomycota</taxon>
        <taxon>Agaricomycotina</taxon>
        <taxon>Agaricomycetes</taxon>
        <taxon>Sebacinales</taxon>
        <taxon>Serendipitaceae</taxon>
        <taxon>Serendipita</taxon>
    </lineage>
</organism>
<dbReference type="HOGENOM" id="CLU_1548213_0_0_1"/>
<comment type="caution">
    <text evidence="1">The sequence shown here is derived from an EMBL/GenBank/DDBJ whole genome shotgun (WGS) entry which is preliminary data.</text>
</comment>
<evidence type="ECO:0000313" key="1">
    <source>
        <dbReference type="EMBL" id="CCA67547.1"/>
    </source>
</evidence>
<protein>
    <submittedName>
        <fullName evidence="1">Uncharacterized protein</fullName>
    </submittedName>
</protein>
<accession>G4T882</accession>
<gene>
    <name evidence="1" type="ORF">PIIN_01376</name>
</gene>
<dbReference type="InParanoid" id="G4T882"/>
<proteinExistence type="predicted"/>
<dbReference type="Proteomes" id="UP000007148">
    <property type="component" value="Unassembled WGS sequence"/>
</dbReference>
<dbReference type="EMBL" id="CAFZ01000015">
    <property type="protein sequence ID" value="CCA67547.1"/>
    <property type="molecule type" value="Genomic_DNA"/>
</dbReference>
<dbReference type="AlphaFoldDB" id="G4T882"/>
<reference evidence="1 2" key="1">
    <citation type="journal article" date="2011" name="PLoS Pathog.">
        <title>Endophytic Life Strategies Decoded by Genome and Transcriptome Analyses of the Mutualistic Root Symbiont Piriformospora indica.</title>
        <authorList>
            <person name="Zuccaro A."/>
            <person name="Lahrmann U."/>
            <person name="Guldener U."/>
            <person name="Langen G."/>
            <person name="Pfiffi S."/>
            <person name="Biedenkopf D."/>
            <person name="Wong P."/>
            <person name="Samans B."/>
            <person name="Grimm C."/>
            <person name="Basiewicz M."/>
            <person name="Murat C."/>
            <person name="Martin F."/>
            <person name="Kogel K.H."/>
        </authorList>
    </citation>
    <scope>NUCLEOTIDE SEQUENCE [LARGE SCALE GENOMIC DNA]</scope>
    <source>
        <strain evidence="1 2">DSM 11827</strain>
    </source>
</reference>
<evidence type="ECO:0000313" key="2">
    <source>
        <dbReference type="Proteomes" id="UP000007148"/>
    </source>
</evidence>
<name>G4T882_SERID</name>